<protein>
    <submittedName>
        <fullName evidence="1">Uncharacterized protein</fullName>
    </submittedName>
</protein>
<organism evidence="1 2">
    <name type="scientific">Dovyalis caffra</name>
    <dbReference type="NCBI Taxonomy" id="77055"/>
    <lineage>
        <taxon>Eukaryota</taxon>
        <taxon>Viridiplantae</taxon>
        <taxon>Streptophyta</taxon>
        <taxon>Embryophyta</taxon>
        <taxon>Tracheophyta</taxon>
        <taxon>Spermatophyta</taxon>
        <taxon>Magnoliopsida</taxon>
        <taxon>eudicotyledons</taxon>
        <taxon>Gunneridae</taxon>
        <taxon>Pentapetalae</taxon>
        <taxon>rosids</taxon>
        <taxon>fabids</taxon>
        <taxon>Malpighiales</taxon>
        <taxon>Salicaceae</taxon>
        <taxon>Flacourtieae</taxon>
        <taxon>Dovyalis</taxon>
    </lineage>
</organism>
<accession>A0AAV1R0D3</accession>
<evidence type="ECO:0000313" key="1">
    <source>
        <dbReference type="EMBL" id="CAK7325716.1"/>
    </source>
</evidence>
<sequence>MELANQSGPDWGQWPKIAGYYRHLEPYTGHRNSRPLTSLAVTMSPISRNDSSQARQIHTDAPAIAAMVEWNLSVSHKVQREKKLDVYVRECRNPPTTYPKPPRQHGVYSDVPISLSRIEVARVSLNTCRPAPRKLCVSVAETKRSYWLFLSGQTSTSIHERYGEGIWRGPSREHQTSLPMSLFGGSAFIIFPAGVCVA</sequence>
<dbReference type="AlphaFoldDB" id="A0AAV1R0D3"/>
<comment type="caution">
    <text evidence="1">The sequence shown here is derived from an EMBL/GenBank/DDBJ whole genome shotgun (WGS) entry which is preliminary data.</text>
</comment>
<dbReference type="Proteomes" id="UP001314170">
    <property type="component" value="Unassembled WGS sequence"/>
</dbReference>
<name>A0AAV1R0D3_9ROSI</name>
<dbReference type="EMBL" id="CAWUPB010000850">
    <property type="protein sequence ID" value="CAK7325716.1"/>
    <property type="molecule type" value="Genomic_DNA"/>
</dbReference>
<reference evidence="1 2" key="1">
    <citation type="submission" date="2024-01" db="EMBL/GenBank/DDBJ databases">
        <authorList>
            <person name="Waweru B."/>
        </authorList>
    </citation>
    <scope>NUCLEOTIDE SEQUENCE [LARGE SCALE GENOMIC DNA]</scope>
</reference>
<keyword evidence="2" id="KW-1185">Reference proteome</keyword>
<evidence type="ECO:0000313" key="2">
    <source>
        <dbReference type="Proteomes" id="UP001314170"/>
    </source>
</evidence>
<gene>
    <name evidence="1" type="ORF">DCAF_LOCUS3405</name>
</gene>
<proteinExistence type="predicted"/>